<dbReference type="GO" id="GO:0006629">
    <property type="term" value="P:lipid metabolic process"/>
    <property type="evidence" value="ECO:0007669"/>
    <property type="project" value="UniProtKB-ARBA"/>
</dbReference>
<dbReference type="GO" id="GO:0016705">
    <property type="term" value="F:oxidoreductase activity, acting on paired donors, with incorporation or reduction of molecular oxygen"/>
    <property type="evidence" value="ECO:0007669"/>
    <property type="project" value="InterPro"/>
</dbReference>
<name>A0A7J7MRK5_9MAGN</name>
<accession>A0A7J7MRK5</accession>
<keyword evidence="5 6" id="KW-0349">Heme</keyword>
<feature type="binding site" description="axial binding residue" evidence="5">
    <location>
        <position position="449"/>
    </location>
    <ligand>
        <name>heme</name>
        <dbReference type="ChEBI" id="CHEBI:30413"/>
    </ligand>
    <ligandPart>
        <name>Fe</name>
        <dbReference type="ChEBI" id="CHEBI:18248"/>
    </ligandPart>
</feature>
<dbReference type="SUPFAM" id="SSF48264">
    <property type="entry name" value="Cytochrome P450"/>
    <property type="match status" value="1"/>
</dbReference>
<dbReference type="OrthoDB" id="1470350at2759"/>
<evidence type="ECO:0000256" key="1">
    <source>
        <dbReference type="ARBA" id="ARBA00010617"/>
    </source>
</evidence>
<evidence type="ECO:0000256" key="7">
    <source>
        <dbReference type="SAM" id="Phobius"/>
    </source>
</evidence>
<keyword evidence="3 6" id="KW-0560">Oxidoreductase</keyword>
<dbReference type="GO" id="GO:0004497">
    <property type="term" value="F:monooxygenase activity"/>
    <property type="evidence" value="ECO:0007669"/>
    <property type="project" value="UniProtKB-KW"/>
</dbReference>
<keyword evidence="7" id="KW-1133">Transmembrane helix</keyword>
<dbReference type="InterPro" id="IPR036396">
    <property type="entry name" value="Cyt_P450_sf"/>
</dbReference>
<evidence type="ECO:0000256" key="2">
    <source>
        <dbReference type="ARBA" id="ARBA00022723"/>
    </source>
</evidence>
<dbReference type="GO" id="GO:0044550">
    <property type="term" value="P:secondary metabolite biosynthetic process"/>
    <property type="evidence" value="ECO:0007669"/>
    <property type="project" value="UniProtKB-ARBA"/>
</dbReference>
<dbReference type="EMBL" id="JACGCM010001275">
    <property type="protein sequence ID" value="KAF6157516.1"/>
    <property type="molecule type" value="Genomic_DNA"/>
</dbReference>
<evidence type="ECO:0000256" key="3">
    <source>
        <dbReference type="ARBA" id="ARBA00023002"/>
    </source>
</evidence>
<reference evidence="8 9" key="1">
    <citation type="journal article" date="2020" name="IScience">
        <title>Genome Sequencing of the Endangered Kingdonia uniflora (Circaeasteraceae, Ranunculales) Reveals Potential Mechanisms of Evolutionary Specialization.</title>
        <authorList>
            <person name="Sun Y."/>
            <person name="Deng T."/>
            <person name="Zhang A."/>
            <person name="Moore M.J."/>
            <person name="Landis J.B."/>
            <person name="Lin N."/>
            <person name="Zhang H."/>
            <person name="Zhang X."/>
            <person name="Huang J."/>
            <person name="Zhang X."/>
            <person name="Sun H."/>
            <person name="Wang H."/>
        </authorList>
    </citation>
    <scope>NUCLEOTIDE SEQUENCE [LARGE SCALE GENOMIC DNA]</scope>
    <source>
        <strain evidence="8">TB1705</strain>
        <tissue evidence="8">Leaf</tissue>
    </source>
</reference>
<protein>
    <recommendedName>
        <fullName evidence="10">Cytochrome P450</fullName>
    </recommendedName>
</protein>
<comment type="cofactor">
    <cofactor evidence="5">
        <name>heme</name>
        <dbReference type="ChEBI" id="CHEBI:30413"/>
    </cofactor>
</comment>
<dbReference type="InterPro" id="IPR001128">
    <property type="entry name" value="Cyt_P450"/>
</dbReference>
<keyword evidence="6" id="KW-0503">Monooxygenase</keyword>
<dbReference type="Proteomes" id="UP000541444">
    <property type="component" value="Unassembled WGS sequence"/>
</dbReference>
<dbReference type="Gene3D" id="1.10.630.10">
    <property type="entry name" value="Cytochrome P450"/>
    <property type="match status" value="1"/>
</dbReference>
<dbReference type="GO" id="GO:0005506">
    <property type="term" value="F:iron ion binding"/>
    <property type="evidence" value="ECO:0007669"/>
    <property type="project" value="InterPro"/>
</dbReference>
<comment type="similarity">
    <text evidence="1 6">Belongs to the cytochrome P450 family.</text>
</comment>
<evidence type="ECO:0000256" key="6">
    <source>
        <dbReference type="RuleBase" id="RU000461"/>
    </source>
</evidence>
<dbReference type="AlphaFoldDB" id="A0A7J7MRK5"/>
<dbReference type="PRINTS" id="PR00385">
    <property type="entry name" value="P450"/>
</dbReference>
<evidence type="ECO:0000256" key="5">
    <source>
        <dbReference type="PIRSR" id="PIRSR602401-1"/>
    </source>
</evidence>
<evidence type="ECO:0000313" key="8">
    <source>
        <dbReference type="EMBL" id="KAF6157516.1"/>
    </source>
</evidence>
<dbReference type="PRINTS" id="PR00463">
    <property type="entry name" value="EP450I"/>
</dbReference>
<keyword evidence="7" id="KW-0472">Membrane</keyword>
<keyword evidence="9" id="KW-1185">Reference proteome</keyword>
<comment type="caution">
    <text evidence="8">The sequence shown here is derived from an EMBL/GenBank/DDBJ whole genome shotgun (WGS) entry which is preliminary data.</text>
</comment>
<dbReference type="InterPro" id="IPR017972">
    <property type="entry name" value="Cyt_P450_CS"/>
</dbReference>
<dbReference type="GO" id="GO:0020037">
    <property type="term" value="F:heme binding"/>
    <property type="evidence" value="ECO:0007669"/>
    <property type="project" value="InterPro"/>
</dbReference>
<sequence length="503" mass="58270">MLKVWSFITVSDVVVAIFGLFVFSSILQRVTKKGPMLWPMVGIIPTLFFQINEFYDWITDALIKAGGTFQFRGIWFGGAYGIVTVDPSTIEYMLKTNFKNFPKGKYYRERFSDLLGDGIFNADGDLWKEQRRVASSEMHSTKFLEYSRQMVVNLVHQKLLKVVNAKVGEIVDLQDIFLRFTFDNICSAAFGVNPGCLAIDLPVIQFARAFEQATEFTLFRFIVPPFVWKVMRFFKLGSEKRLKEASRVVHEFATKTVYDRRVEYYKLGSLDERSDLLSRLVEVDHEYNSFSDNFLKDFCISFILAGRDTSSVALAWFFWLVNKHLHVEKLILNELSMIRSGRNMDELVFTIDDMKKMEYLQAALSESLRLYPSVPINFKEVQEEDILPNGTLLRKGARVFYCIFSMARMEAIWGKDCKEFKPERWMKDGKFVDTNQYKYPVFNGGPRLCVGKKFAFLQMKMVVSSIMLRYKVGVVEGQCVVPKITTTLYMKNGLLVTFKPRLC</sequence>
<dbReference type="PROSITE" id="PS00086">
    <property type="entry name" value="CYTOCHROME_P450"/>
    <property type="match status" value="1"/>
</dbReference>
<keyword evidence="4 5" id="KW-0408">Iron</keyword>
<dbReference type="CDD" id="cd11064">
    <property type="entry name" value="CYP86A"/>
    <property type="match status" value="1"/>
</dbReference>
<dbReference type="PANTHER" id="PTHR24296">
    <property type="entry name" value="CYTOCHROME P450"/>
    <property type="match status" value="1"/>
</dbReference>
<organism evidence="8 9">
    <name type="scientific">Kingdonia uniflora</name>
    <dbReference type="NCBI Taxonomy" id="39325"/>
    <lineage>
        <taxon>Eukaryota</taxon>
        <taxon>Viridiplantae</taxon>
        <taxon>Streptophyta</taxon>
        <taxon>Embryophyta</taxon>
        <taxon>Tracheophyta</taxon>
        <taxon>Spermatophyta</taxon>
        <taxon>Magnoliopsida</taxon>
        <taxon>Ranunculales</taxon>
        <taxon>Circaeasteraceae</taxon>
        <taxon>Kingdonia</taxon>
    </lineage>
</organism>
<gene>
    <name evidence="8" type="ORF">GIB67_004454</name>
</gene>
<dbReference type="Pfam" id="PF00067">
    <property type="entry name" value="p450"/>
    <property type="match status" value="1"/>
</dbReference>
<dbReference type="InterPro" id="IPR002401">
    <property type="entry name" value="Cyt_P450_E_grp-I"/>
</dbReference>
<keyword evidence="2 5" id="KW-0479">Metal-binding</keyword>
<evidence type="ECO:0000313" key="9">
    <source>
        <dbReference type="Proteomes" id="UP000541444"/>
    </source>
</evidence>
<feature type="transmembrane region" description="Helical" evidence="7">
    <location>
        <begin position="6"/>
        <end position="27"/>
    </location>
</feature>
<keyword evidence="7" id="KW-0812">Transmembrane</keyword>
<proteinExistence type="inferred from homology"/>
<evidence type="ECO:0000256" key="4">
    <source>
        <dbReference type="ARBA" id="ARBA00023004"/>
    </source>
</evidence>
<evidence type="ECO:0008006" key="10">
    <source>
        <dbReference type="Google" id="ProtNLM"/>
    </source>
</evidence>